<protein>
    <submittedName>
        <fullName evidence="2">Uncharacterized protein</fullName>
    </submittedName>
</protein>
<comment type="caution">
    <text evidence="2">The sequence shown here is derived from an EMBL/GenBank/DDBJ whole genome shotgun (WGS) entry which is preliminary data.</text>
</comment>
<feature type="region of interest" description="Disordered" evidence="1">
    <location>
        <begin position="1"/>
        <end position="61"/>
    </location>
</feature>
<feature type="compositionally biased region" description="Polar residues" evidence="1">
    <location>
        <begin position="18"/>
        <end position="27"/>
    </location>
</feature>
<feature type="compositionally biased region" description="Low complexity" evidence="1">
    <location>
        <begin position="1"/>
        <end position="17"/>
    </location>
</feature>
<evidence type="ECO:0000313" key="3">
    <source>
        <dbReference type="Proteomes" id="UP001595444"/>
    </source>
</evidence>
<evidence type="ECO:0000313" key="2">
    <source>
        <dbReference type="EMBL" id="MFC3051021.1"/>
    </source>
</evidence>
<evidence type="ECO:0000256" key="1">
    <source>
        <dbReference type="SAM" id="MobiDB-lite"/>
    </source>
</evidence>
<sequence length="61" mass="6160">MADIQATAAAANQTIATSGRSGSLESASTERKVAADSEIERKEAEPSATLPGVGDNVDIQA</sequence>
<gene>
    <name evidence="2" type="ORF">ACFOKA_03775</name>
</gene>
<organism evidence="2 3">
    <name type="scientific">Kordiimonas pumila</name>
    <dbReference type="NCBI Taxonomy" id="2161677"/>
    <lineage>
        <taxon>Bacteria</taxon>
        <taxon>Pseudomonadati</taxon>
        <taxon>Pseudomonadota</taxon>
        <taxon>Alphaproteobacteria</taxon>
        <taxon>Kordiimonadales</taxon>
        <taxon>Kordiimonadaceae</taxon>
        <taxon>Kordiimonas</taxon>
    </lineage>
</organism>
<dbReference type="Proteomes" id="UP001595444">
    <property type="component" value="Unassembled WGS sequence"/>
</dbReference>
<reference evidence="3" key="1">
    <citation type="journal article" date="2019" name="Int. J. Syst. Evol. Microbiol.">
        <title>The Global Catalogue of Microorganisms (GCM) 10K type strain sequencing project: providing services to taxonomists for standard genome sequencing and annotation.</title>
        <authorList>
            <consortium name="The Broad Institute Genomics Platform"/>
            <consortium name="The Broad Institute Genome Sequencing Center for Infectious Disease"/>
            <person name="Wu L."/>
            <person name="Ma J."/>
        </authorList>
    </citation>
    <scope>NUCLEOTIDE SEQUENCE [LARGE SCALE GENOMIC DNA]</scope>
    <source>
        <strain evidence="3">KCTC 62164</strain>
    </source>
</reference>
<feature type="compositionally biased region" description="Basic and acidic residues" evidence="1">
    <location>
        <begin position="28"/>
        <end position="45"/>
    </location>
</feature>
<keyword evidence="3" id="KW-1185">Reference proteome</keyword>
<accession>A0ABV7D216</accession>
<name>A0ABV7D216_9PROT</name>
<proteinExistence type="predicted"/>
<dbReference type="RefSeq" id="WP_194212169.1">
    <property type="nucleotide sequence ID" value="NZ_CP061205.1"/>
</dbReference>
<dbReference type="EMBL" id="JBHRSL010000002">
    <property type="protein sequence ID" value="MFC3051021.1"/>
    <property type="molecule type" value="Genomic_DNA"/>
</dbReference>